<dbReference type="AlphaFoldDB" id="A0A1B7LE17"/>
<keyword evidence="4 6" id="KW-0378">Hydrolase</keyword>
<proteinExistence type="inferred from homology"/>
<dbReference type="Proteomes" id="UP000078532">
    <property type="component" value="Unassembled WGS sequence"/>
</dbReference>
<comment type="caution">
    <text evidence="8">The sequence shown here is derived from an EMBL/GenBank/DDBJ whole genome shotgun (WGS) entry which is preliminary data.</text>
</comment>
<dbReference type="Gene3D" id="3.40.50.200">
    <property type="entry name" value="Peptidase S8/S53 domain"/>
    <property type="match status" value="1"/>
</dbReference>
<reference evidence="8 9" key="1">
    <citation type="submission" date="2016-04" db="EMBL/GenBank/DDBJ databases">
        <authorList>
            <person name="Evans L.H."/>
            <person name="Alamgir A."/>
            <person name="Owens N."/>
            <person name="Weber N.D."/>
            <person name="Virtaneva K."/>
            <person name="Barbian K."/>
            <person name="Babar A."/>
            <person name="Rosenke K."/>
        </authorList>
    </citation>
    <scope>NUCLEOTIDE SEQUENCE [LARGE SCALE GENOMIC DNA]</scope>
    <source>
        <strain evidence="8 9">LMa1</strain>
    </source>
</reference>
<evidence type="ECO:0000256" key="3">
    <source>
        <dbReference type="ARBA" id="ARBA00022723"/>
    </source>
</evidence>
<dbReference type="PANTHER" id="PTHR43806">
    <property type="entry name" value="PEPTIDASE S8"/>
    <property type="match status" value="1"/>
</dbReference>
<feature type="domain" description="Peptidase S8/S53" evidence="7">
    <location>
        <begin position="119"/>
        <end position="351"/>
    </location>
</feature>
<evidence type="ECO:0000313" key="9">
    <source>
        <dbReference type="Proteomes" id="UP000078532"/>
    </source>
</evidence>
<dbReference type="InterPro" id="IPR015500">
    <property type="entry name" value="Peptidase_S8_subtilisin-rel"/>
</dbReference>
<dbReference type="InterPro" id="IPR000209">
    <property type="entry name" value="Peptidase_S8/S53_dom"/>
</dbReference>
<dbReference type="PANTHER" id="PTHR43806:SF11">
    <property type="entry name" value="CEREVISIN-RELATED"/>
    <property type="match status" value="1"/>
</dbReference>
<dbReference type="InterPro" id="IPR022398">
    <property type="entry name" value="Peptidase_S8_His-AS"/>
</dbReference>
<evidence type="ECO:0000256" key="1">
    <source>
        <dbReference type="ARBA" id="ARBA00011073"/>
    </source>
</evidence>
<evidence type="ECO:0000256" key="5">
    <source>
        <dbReference type="ARBA" id="ARBA00022825"/>
    </source>
</evidence>
<dbReference type="CDD" id="cd07477">
    <property type="entry name" value="Peptidases_S8_Subtilisin_subset"/>
    <property type="match status" value="1"/>
</dbReference>
<organism evidence="8 9">
    <name type="scientific">Desulfotomaculum copahuensis</name>
    <dbReference type="NCBI Taxonomy" id="1838280"/>
    <lineage>
        <taxon>Bacteria</taxon>
        <taxon>Bacillati</taxon>
        <taxon>Bacillota</taxon>
        <taxon>Clostridia</taxon>
        <taxon>Eubacteriales</taxon>
        <taxon>Desulfotomaculaceae</taxon>
        <taxon>Desulfotomaculum</taxon>
    </lineage>
</organism>
<dbReference type="PRINTS" id="PR00723">
    <property type="entry name" value="SUBTILISIN"/>
</dbReference>
<feature type="active site" description="Charge relay system" evidence="6">
    <location>
        <position position="161"/>
    </location>
</feature>
<keyword evidence="5 6" id="KW-0720">Serine protease</keyword>
<dbReference type="GO" id="GO:0004252">
    <property type="term" value="F:serine-type endopeptidase activity"/>
    <property type="evidence" value="ECO:0007669"/>
    <property type="project" value="UniProtKB-UniRule"/>
</dbReference>
<keyword evidence="9" id="KW-1185">Reference proteome</keyword>
<dbReference type="Pfam" id="PF00082">
    <property type="entry name" value="Peptidase_S8"/>
    <property type="match status" value="1"/>
</dbReference>
<dbReference type="GO" id="GO:0006508">
    <property type="term" value="P:proteolysis"/>
    <property type="evidence" value="ECO:0007669"/>
    <property type="project" value="UniProtKB-KW"/>
</dbReference>
<feature type="active site" description="Charge relay system" evidence="6">
    <location>
        <position position="315"/>
    </location>
</feature>
<dbReference type="EMBL" id="LYVF01000164">
    <property type="protein sequence ID" value="OAT81339.1"/>
    <property type="molecule type" value="Genomic_DNA"/>
</dbReference>
<dbReference type="GO" id="GO:0046872">
    <property type="term" value="F:metal ion binding"/>
    <property type="evidence" value="ECO:0007669"/>
    <property type="project" value="UniProtKB-KW"/>
</dbReference>
<keyword evidence="3" id="KW-0479">Metal-binding</keyword>
<dbReference type="InterPro" id="IPR034202">
    <property type="entry name" value="Subtilisin_Carlsberg-like"/>
</dbReference>
<evidence type="ECO:0000256" key="2">
    <source>
        <dbReference type="ARBA" id="ARBA00022670"/>
    </source>
</evidence>
<name>A0A1B7LE17_9FIRM</name>
<dbReference type="OrthoDB" id="9798386at2"/>
<accession>A0A1B7LE17</accession>
<sequence length="416" mass="44605">MGMSGSTAQVEKIILFKRPVMKGKNLRPEYGELLLKHGATGIEPLPLIDGVLCSLPNTPQIQELHAQDDIKALADNARIKLQPVSIISENIQFKSDHYQVIPWGIHRIGADLVWPKSGGERVKVAVLDTGADLEHRDLKGNIKGGVNILHPGEAPADDHGHGTHVCGIIAAVDNDFGIKGTAPKASLYPVKILNRQGEGSFAGIIRGLDWCLRHGIQLVNISFGTDEPNRALHEAVRRAAAGGIIIVAAAGNDGSYQSVDYPAAYPEVVAVAAMDEHDQLAYYSSLGPEIKLAAPGNRIMSTGTGGTFKRMSGTSMAAPHVTGALALLIALAPREKPADLLEMLISSAEKLTALDYGPNNAGLVRADQAASKLGEMTRTVDGSRLGGEDRPPSLVLRRSFPYRRTIFRRNIKTSQR</sequence>
<dbReference type="STRING" id="1838280.A6M21_10680"/>
<dbReference type="PROSITE" id="PS51892">
    <property type="entry name" value="SUBTILASE"/>
    <property type="match status" value="1"/>
</dbReference>
<feature type="active site" description="Charge relay system" evidence="6">
    <location>
        <position position="128"/>
    </location>
</feature>
<dbReference type="PROSITE" id="PS00137">
    <property type="entry name" value="SUBTILASE_HIS"/>
    <property type="match status" value="1"/>
</dbReference>
<dbReference type="SUPFAM" id="SSF52743">
    <property type="entry name" value="Subtilisin-like"/>
    <property type="match status" value="1"/>
</dbReference>
<dbReference type="InterPro" id="IPR023828">
    <property type="entry name" value="Peptidase_S8_Ser-AS"/>
</dbReference>
<dbReference type="InterPro" id="IPR036852">
    <property type="entry name" value="Peptidase_S8/S53_dom_sf"/>
</dbReference>
<protein>
    <recommendedName>
        <fullName evidence="7">Peptidase S8/S53 domain-containing protein</fullName>
    </recommendedName>
</protein>
<evidence type="ECO:0000259" key="7">
    <source>
        <dbReference type="Pfam" id="PF00082"/>
    </source>
</evidence>
<gene>
    <name evidence="8" type="ORF">A6M21_10680</name>
</gene>
<comment type="similarity">
    <text evidence="1 6">Belongs to the peptidase S8 family.</text>
</comment>
<dbReference type="InterPro" id="IPR050131">
    <property type="entry name" value="Peptidase_S8_subtilisin-like"/>
</dbReference>
<dbReference type="PROSITE" id="PS00138">
    <property type="entry name" value="SUBTILASE_SER"/>
    <property type="match status" value="1"/>
</dbReference>
<dbReference type="RefSeq" id="WP_066668446.1">
    <property type="nucleotide sequence ID" value="NZ_LYVF01000164.1"/>
</dbReference>
<evidence type="ECO:0000256" key="6">
    <source>
        <dbReference type="PROSITE-ProRule" id="PRU01240"/>
    </source>
</evidence>
<evidence type="ECO:0000313" key="8">
    <source>
        <dbReference type="EMBL" id="OAT81339.1"/>
    </source>
</evidence>
<evidence type="ECO:0000256" key="4">
    <source>
        <dbReference type="ARBA" id="ARBA00022801"/>
    </source>
</evidence>
<keyword evidence="2 6" id="KW-0645">Protease</keyword>